<evidence type="ECO:0000256" key="4">
    <source>
        <dbReference type="PROSITE-ProRule" id="PRU00510"/>
    </source>
</evidence>
<keyword evidence="7" id="KW-1185">Reference proteome</keyword>
<dbReference type="PROSITE" id="PS51300">
    <property type="entry name" value="NIRD"/>
    <property type="match status" value="1"/>
</dbReference>
<organism evidence="6 7">
    <name type="scientific">Maritimibacter dapengensis</name>
    <dbReference type="NCBI Taxonomy" id="2836868"/>
    <lineage>
        <taxon>Bacteria</taxon>
        <taxon>Pseudomonadati</taxon>
        <taxon>Pseudomonadota</taxon>
        <taxon>Alphaproteobacteria</taxon>
        <taxon>Rhodobacterales</taxon>
        <taxon>Roseobacteraceae</taxon>
        <taxon>Maritimibacter</taxon>
    </lineage>
</organism>
<evidence type="ECO:0000256" key="1">
    <source>
        <dbReference type="ARBA" id="ARBA00022723"/>
    </source>
</evidence>
<comment type="caution">
    <text evidence="6">The sequence shown here is derived from an EMBL/GenBank/DDBJ whole genome shotgun (WGS) entry which is preliminary data.</text>
</comment>
<dbReference type="InterPro" id="IPR000962">
    <property type="entry name" value="Znf_DskA_TraR"/>
</dbReference>
<dbReference type="Pfam" id="PF01258">
    <property type="entry name" value="zf-dskA_traR"/>
    <property type="match status" value="1"/>
</dbReference>
<proteinExistence type="predicted"/>
<dbReference type="PANTHER" id="PTHR33823">
    <property type="entry name" value="RNA POLYMERASE-BINDING TRANSCRIPTION FACTOR DKSA-RELATED"/>
    <property type="match status" value="1"/>
</dbReference>
<feature type="zinc finger region" description="dksA C4-type" evidence="4">
    <location>
        <begin position="91"/>
        <end position="115"/>
    </location>
</feature>
<keyword evidence="3" id="KW-0862">Zinc</keyword>
<dbReference type="EMBL" id="JAHUZE010000001">
    <property type="protein sequence ID" value="MBV7378344.1"/>
    <property type="molecule type" value="Genomic_DNA"/>
</dbReference>
<gene>
    <name evidence="6" type="ORF">KJP28_05365</name>
</gene>
<evidence type="ECO:0000256" key="3">
    <source>
        <dbReference type="ARBA" id="ARBA00022833"/>
    </source>
</evidence>
<accession>A0ABS6SZQ8</accession>
<dbReference type="PROSITE" id="PS51128">
    <property type="entry name" value="ZF_DKSA_2"/>
    <property type="match status" value="1"/>
</dbReference>
<dbReference type="Proteomes" id="UP000756530">
    <property type="component" value="Unassembled WGS sequence"/>
</dbReference>
<evidence type="ECO:0000313" key="6">
    <source>
        <dbReference type="EMBL" id="MBV7378344.1"/>
    </source>
</evidence>
<keyword evidence="2" id="KW-0863">Zinc-finger</keyword>
<feature type="domain" description="Zinc finger DksA/TraR C4-type" evidence="5">
    <location>
        <begin position="86"/>
        <end position="117"/>
    </location>
</feature>
<reference evidence="6 7" key="1">
    <citation type="submission" date="2021-05" db="EMBL/GenBank/DDBJ databases">
        <title>Culturable bacteria isolated from Daya Bay.</title>
        <authorList>
            <person name="Zheng W."/>
            <person name="Yu S."/>
            <person name="Huang Y."/>
        </authorList>
    </citation>
    <scope>NUCLEOTIDE SEQUENCE [LARGE SCALE GENOMIC DNA]</scope>
    <source>
        <strain evidence="6 7">DP4N28-5</strain>
    </source>
</reference>
<evidence type="ECO:0000256" key="2">
    <source>
        <dbReference type="ARBA" id="ARBA00022771"/>
    </source>
</evidence>
<evidence type="ECO:0000313" key="7">
    <source>
        <dbReference type="Proteomes" id="UP000756530"/>
    </source>
</evidence>
<name>A0ABS6SZQ8_9RHOB</name>
<protein>
    <submittedName>
        <fullName evidence="6">TraR/DksA C4-type zinc finger protein</fullName>
    </submittedName>
</protein>
<sequence length="118" mass="12685">MGSITLMDEAQIAVYRQRLDETLAALDAEDALGEAGKNVVTLDQQSVGRLSRMDALQGQAMAKATAARREAQRKRIAAAFERIDEGEYGFCMDCGEAIAEARLNFDPAVPTCISCANG</sequence>
<keyword evidence="1" id="KW-0479">Metal-binding</keyword>
<evidence type="ECO:0000259" key="5">
    <source>
        <dbReference type="Pfam" id="PF01258"/>
    </source>
</evidence>
<dbReference type="PANTHER" id="PTHR33823:SF4">
    <property type="entry name" value="GENERAL STRESS PROTEIN 16O"/>
    <property type="match status" value="1"/>
</dbReference>